<reference evidence="3" key="2">
    <citation type="submission" date="2024-01" db="EMBL/GenBank/DDBJ databases">
        <authorList>
            <person name="He J."/>
            <person name="Wang M."/>
            <person name="Zheng J."/>
            <person name="Liu Z."/>
        </authorList>
    </citation>
    <scope>NUCLEOTIDE SEQUENCE</scope>
    <source>
        <strain evidence="3">ZL_2023a</strain>
        <tissue evidence="3">Muscle</tissue>
    </source>
</reference>
<proteinExistence type="predicted"/>
<dbReference type="CDD" id="cd20514">
    <property type="entry name" value="CYCLIN_CCNC_rpt2"/>
    <property type="match status" value="1"/>
</dbReference>
<dbReference type="InterPro" id="IPR013763">
    <property type="entry name" value="Cyclin-like_dom"/>
</dbReference>
<evidence type="ECO:0000313" key="5">
    <source>
        <dbReference type="Proteomes" id="UP001445076"/>
    </source>
</evidence>
<dbReference type="Gene3D" id="1.10.472.10">
    <property type="entry name" value="Cyclin-like"/>
    <property type="match status" value="1"/>
</dbReference>
<protein>
    <recommendedName>
        <fullName evidence="2">Cyclin-like domain-containing protein</fullName>
    </recommendedName>
</protein>
<feature type="domain" description="Cyclin-like" evidence="2">
    <location>
        <begin position="1"/>
        <end position="80"/>
    </location>
</feature>
<dbReference type="GO" id="GO:0006357">
    <property type="term" value="P:regulation of transcription by RNA polymerase II"/>
    <property type="evidence" value="ECO:0007669"/>
    <property type="project" value="InterPro"/>
</dbReference>
<dbReference type="AlphaFoldDB" id="A0AAW0WDP5"/>
<dbReference type="Proteomes" id="UP001445076">
    <property type="component" value="Unassembled WGS sequence"/>
</dbReference>
<name>A0AAW0WDP5_CHEQU</name>
<organism evidence="3 5">
    <name type="scientific">Cherax quadricarinatus</name>
    <name type="common">Australian red claw crayfish</name>
    <dbReference type="NCBI Taxonomy" id="27406"/>
    <lineage>
        <taxon>Eukaryota</taxon>
        <taxon>Metazoa</taxon>
        <taxon>Ecdysozoa</taxon>
        <taxon>Arthropoda</taxon>
        <taxon>Crustacea</taxon>
        <taxon>Multicrustacea</taxon>
        <taxon>Malacostraca</taxon>
        <taxon>Eumalacostraca</taxon>
        <taxon>Eucarida</taxon>
        <taxon>Decapoda</taxon>
        <taxon>Pleocyemata</taxon>
        <taxon>Astacidea</taxon>
        <taxon>Parastacoidea</taxon>
        <taxon>Parastacidae</taxon>
        <taxon>Cherax</taxon>
    </lineage>
</organism>
<keyword evidence="1" id="KW-0195">Cyclin</keyword>
<dbReference type="EMBL" id="JARKIK010000065">
    <property type="protein sequence ID" value="KAK8730243.1"/>
    <property type="molecule type" value="Genomic_DNA"/>
</dbReference>
<gene>
    <name evidence="3" type="ORF">OTU49_008171</name>
    <name evidence="4" type="ORF">OTU49_008181</name>
</gene>
<feature type="non-terminal residue" evidence="3">
    <location>
        <position position="1"/>
    </location>
</feature>
<reference evidence="3 5" key="1">
    <citation type="journal article" date="2024" name="BMC Genomics">
        <title>Genome assembly of redclaw crayfish (Cherax quadricarinatus) provides insights into its immune adaptation and hypoxia tolerance.</title>
        <authorList>
            <person name="Liu Z."/>
            <person name="Zheng J."/>
            <person name="Li H."/>
            <person name="Fang K."/>
            <person name="Wang S."/>
            <person name="He J."/>
            <person name="Zhou D."/>
            <person name="Weng S."/>
            <person name="Chi M."/>
            <person name="Gu Z."/>
            <person name="He J."/>
            <person name="Li F."/>
            <person name="Wang M."/>
        </authorList>
    </citation>
    <scope>NUCLEOTIDE SEQUENCE [LARGE SCALE GENOMIC DNA]</scope>
    <source>
        <strain evidence="3">ZL_2023a</strain>
    </source>
</reference>
<evidence type="ECO:0000256" key="1">
    <source>
        <dbReference type="ARBA" id="ARBA00023127"/>
    </source>
</evidence>
<dbReference type="InterPro" id="IPR043198">
    <property type="entry name" value="Cyclin/Ssn8"/>
</dbReference>
<dbReference type="SUPFAM" id="SSF47954">
    <property type="entry name" value="Cyclin-like"/>
    <property type="match status" value="1"/>
</dbReference>
<dbReference type="InterPro" id="IPR036915">
    <property type="entry name" value="Cyclin-like_sf"/>
</dbReference>
<dbReference type="Pfam" id="PF16899">
    <property type="entry name" value="Cyclin_C_2"/>
    <property type="match status" value="1"/>
</dbReference>
<dbReference type="FunFam" id="1.10.472.10:FF:000017">
    <property type="entry name" value="Putative cyclin-c"/>
    <property type="match status" value="1"/>
</dbReference>
<sequence length="114" mass="13464">RPLVQYMQDLGGEGEVLQLAWRIVNDSLRTDVCLLFPPYEIALSCIHMACVVHQKDCKQWFAELNTDLDRIMEITRYILNLYDLWESYDERKEIQGLLQKMPKPNTQPVPRVVR</sequence>
<comment type="caution">
    <text evidence="3">The sequence shown here is derived from an EMBL/GenBank/DDBJ whole genome shotgun (WGS) entry which is preliminary data.</text>
</comment>
<evidence type="ECO:0000313" key="4">
    <source>
        <dbReference type="EMBL" id="KAK8730260.1"/>
    </source>
</evidence>
<dbReference type="InterPro" id="IPR031658">
    <property type="entry name" value="Cyclin_C_2"/>
</dbReference>
<dbReference type="GO" id="GO:0016538">
    <property type="term" value="F:cyclin-dependent protein serine/threonine kinase regulator activity"/>
    <property type="evidence" value="ECO:0007669"/>
    <property type="project" value="InterPro"/>
</dbReference>
<evidence type="ECO:0000259" key="2">
    <source>
        <dbReference type="SMART" id="SM00385"/>
    </source>
</evidence>
<accession>A0AAW0WDP5</accession>
<keyword evidence="5" id="KW-1185">Reference proteome</keyword>
<dbReference type="EMBL" id="JARKIK010000065">
    <property type="protein sequence ID" value="KAK8730260.1"/>
    <property type="molecule type" value="Genomic_DNA"/>
</dbReference>
<evidence type="ECO:0000313" key="3">
    <source>
        <dbReference type="EMBL" id="KAK8730243.1"/>
    </source>
</evidence>
<dbReference type="SMART" id="SM00385">
    <property type="entry name" value="CYCLIN"/>
    <property type="match status" value="1"/>
</dbReference>
<dbReference type="PANTHER" id="PTHR10026">
    <property type="entry name" value="CYCLIN"/>
    <property type="match status" value="1"/>
</dbReference>